<dbReference type="EMBL" id="CP005933">
    <property type="protein sequence ID" value="AIA33819.1"/>
    <property type="molecule type" value="Genomic_DNA"/>
</dbReference>
<dbReference type="PANTHER" id="PTHR30408:SF12">
    <property type="entry name" value="TYPE I RESTRICTION ENZYME MJAVIII SPECIFICITY SUBUNIT"/>
    <property type="match status" value="1"/>
</dbReference>
<dbReference type="SUPFAM" id="SSF116734">
    <property type="entry name" value="DNA methylase specificity domain"/>
    <property type="match status" value="1"/>
</dbReference>
<accession>A0A059XYY7</accession>
<dbReference type="AlphaFoldDB" id="A0A059XYY7"/>
<evidence type="ECO:0000256" key="1">
    <source>
        <dbReference type="ARBA" id="ARBA00022747"/>
    </source>
</evidence>
<evidence type="ECO:0000313" key="4">
    <source>
        <dbReference type="Proteomes" id="UP000027182"/>
    </source>
</evidence>
<dbReference type="PANTHER" id="PTHR30408">
    <property type="entry name" value="TYPE-1 RESTRICTION ENZYME ECOKI SPECIFICITY PROTEIN"/>
    <property type="match status" value="1"/>
</dbReference>
<dbReference type="GO" id="GO:0003677">
    <property type="term" value="F:DNA binding"/>
    <property type="evidence" value="ECO:0007669"/>
    <property type="project" value="UniProtKB-KW"/>
</dbReference>
<dbReference type="Proteomes" id="UP000027182">
    <property type="component" value="Chromosome"/>
</dbReference>
<keyword evidence="1" id="KW-0680">Restriction system</keyword>
<evidence type="ECO:0000313" key="3">
    <source>
        <dbReference type="EMBL" id="AIA33819.1"/>
    </source>
</evidence>
<gene>
    <name evidence="3" type="ORF">K668_01165</name>
</gene>
<name>A0A059XYY7_MYCBV</name>
<sequence length="230" mass="26703">MKIYDEWFIKFNFPSNQNFHNKTKNKISTTSSFPSTWEIQQLNNNVLCSIIPSGIEKFEGEKIYYPTKSLQNKSIKDGERITYKNRKTRADMHPIKNSVWFAKMKDTKKHLFISENMDFIINDSILSTGFCGLLCNKNSFEYISSIVMNSNFEEKKNFLSHGATQQAINIDDLSNIEITIPDKETLNKYHSLTKPLFLKITENIIENRKLSSLKEILLPLLMNGQVTIED</sequence>
<dbReference type="RefSeq" id="WP_013954667.1">
    <property type="nucleotide sequence ID" value="NZ_CP005933.1"/>
</dbReference>
<protein>
    <submittedName>
        <fullName evidence="3">Type I restriction enzyme,S subunit</fullName>
    </submittedName>
</protein>
<reference evidence="3 4" key="1">
    <citation type="submission" date="2013-04" db="EMBL/GenBank/DDBJ databases">
        <authorList>
            <person name="Lin L."/>
            <person name="Zeng Z."/>
            <person name="Xie J."/>
            <person name="Luo L."/>
            <person name="Yang Z."/>
            <person name="Liang W."/>
            <person name="Lin H."/>
            <person name="Dong C."/>
            <person name="Sun Y."/>
        </authorList>
    </citation>
    <scope>NUCLEOTIDE SEQUENCE [LARGE SCALE GENOMIC DNA]</scope>
    <source>
        <strain evidence="3 4">CQ-W70</strain>
    </source>
</reference>
<organism evidence="3 4">
    <name type="scientific">Mycoplasmopsis bovis CQ-W70</name>
    <dbReference type="NCBI Taxonomy" id="1316930"/>
    <lineage>
        <taxon>Bacteria</taxon>
        <taxon>Bacillati</taxon>
        <taxon>Mycoplasmatota</taxon>
        <taxon>Mycoplasmoidales</taxon>
        <taxon>Metamycoplasmataceae</taxon>
        <taxon>Mycoplasmopsis</taxon>
    </lineage>
</organism>
<keyword evidence="2" id="KW-0238">DNA-binding</keyword>
<dbReference type="HOGENOM" id="CLU_021095_2_2_14"/>
<dbReference type="GO" id="GO:0009307">
    <property type="term" value="P:DNA restriction-modification system"/>
    <property type="evidence" value="ECO:0007669"/>
    <property type="project" value="UniProtKB-KW"/>
</dbReference>
<proteinExistence type="predicted"/>
<dbReference type="KEGG" id="mbq:K668_01165"/>
<dbReference type="InterPro" id="IPR044946">
    <property type="entry name" value="Restrct_endonuc_typeI_TRD_sf"/>
</dbReference>
<evidence type="ECO:0000256" key="2">
    <source>
        <dbReference type="ARBA" id="ARBA00023125"/>
    </source>
</evidence>
<dbReference type="Gene3D" id="3.90.220.20">
    <property type="entry name" value="DNA methylase specificity domains"/>
    <property type="match status" value="1"/>
</dbReference>
<dbReference type="PATRIC" id="fig|1316930.3.peg.242"/>
<dbReference type="REBASE" id="87575">
    <property type="entry name" value="S2.Mbo70ORF1155P"/>
</dbReference>
<dbReference type="InterPro" id="IPR052021">
    <property type="entry name" value="Type-I_RS_S_subunit"/>
</dbReference>